<organism evidence="2 3">
    <name type="scientific">Pythium oligandrum</name>
    <name type="common">Mycoparasitic fungus</name>
    <dbReference type="NCBI Taxonomy" id="41045"/>
    <lineage>
        <taxon>Eukaryota</taxon>
        <taxon>Sar</taxon>
        <taxon>Stramenopiles</taxon>
        <taxon>Oomycota</taxon>
        <taxon>Peronosporomycetes</taxon>
        <taxon>Pythiales</taxon>
        <taxon>Pythiaceae</taxon>
        <taxon>Pythium</taxon>
    </lineage>
</organism>
<feature type="region of interest" description="Disordered" evidence="1">
    <location>
        <begin position="1"/>
        <end position="27"/>
    </location>
</feature>
<evidence type="ECO:0000256" key="1">
    <source>
        <dbReference type="SAM" id="MobiDB-lite"/>
    </source>
</evidence>
<dbReference type="AlphaFoldDB" id="A0A8K1C2Q4"/>
<proteinExistence type="predicted"/>
<feature type="compositionally biased region" description="Basic and acidic residues" evidence="1">
    <location>
        <begin position="1"/>
        <end position="12"/>
    </location>
</feature>
<gene>
    <name evidence="2" type="ORF">Poli38472_013248</name>
</gene>
<name>A0A8K1C2Q4_PYTOL</name>
<comment type="caution">
    <text evidence="2">The sequence shown here is derived from an EMBL/GenBank/DDBJ whole genome shotgun (WGS) entry which is preliminary data.</text>
</comment>
<reference evidence="2" key="1">
    <citation type="submission" date="2019-03" db="EMBL/GenBank/DDBJ databases">
        <title>Long read genome sequence of the mycoparasitic Pythium oligandrum ATCC 38472 isolated from sugarbeet rhizosphere.</title>
        <authorList>
            <person name="Gaulin E."/>
        </authorList>
    </citation>
    <scope>NUCLEOTIDE SEQUENCE</scope>
    <source>
        <strain evidence="2">ATCC 38472_TT</strain>
    </source>
</reference>
<evidence type="ECO:0000313" key="3">
    <source>
        <dbReference type="Proteomes" id="UP000794436"/>
    </source>
</evidence>
<sequence length="201" mass="22539">MKAMKTRLEHGSATKQRTPKTKSRHGEIHKIQEKIDVAKNKLRMDTELIVVKAYLLGLEDQTLLESVEAVVAKYKETQGSDLAVEELIETLENEFKQGVQKIVVDDQGPQVMCGRCRTVLKRHHGNIMDRHFCHCCHRLLPTAALNTPECKNRPSVICKECRPADGLSLDEREALTDTQSTISSLLKAITLVVKACPSIVK</sequence>
<dbReference type="Proteomes" id="UP000794436">
    <property type="component" value="Unassembled WGS sequence"/>
</dbReference>
<dbReference type="EMBL" id="SPLM01000148">
    <property type="protein sequence ID" value="TMW55357.1"/>
    <property type="molecule type" value="Genomic_DNA"/>
</dbReference>
<evidence type="ECO:0000313" key="2">
    <source>
        <dbReference type="EMBL" id="TMW55357.1"/>
    </source>
</evidence>
<accession>A0A8K1C2Q4</accession>
<keyword evidence="3" id="KW-1185">Reference proteome</keyword>
<protein>
    <submittedName>
        <fullName evidence="2">Uncharacterized protein</fullName>
    </submittedName>
</protein>